<dbReference type="PANTHER" id="PTHR46796">
    <property type="entry name" value="HTH-TYPE TRANSCRIPTIONAL ACTIVATOR RHAS-RELATED"/>
    <property type="match status" value="1"/>
</dbReference>
<name>A0A401ZR51_9CHLR</name>
<evidence type="ECO:0000313" key="6">
    <source>
        <dbReference type="Proteomes" id="UP000287224"/>
    </source>
</evidence>
<dbReference type="InterPro" id="IPR018062">
    <property type="entry name" value="HTH_AraC-typ_CS"/>
</dbReference>
<dbReference type="GO" id="GO:0003700">
    <property type="term" value="F:DNA-binding transcription factor activity"/>
    <property type="evidence" value="ECO:0007669"/>
    <property type="project" value="InterPro"/>
</dbReference>
<dbReference type="PROSITE" id="PS01124">
    <property type="entry name" value="HTH_ARAC_FAMILY_2"/>
    <property type="match status" value="1"/>
</dbReference>
<dbReference type="Pfam" id="PF12833">
    <property type="entry name" value="HTH_18"/>
    <property type="match status" value="1"/>
</dbReference>
<reference evidence="6" key="1">
    <citation type="submission" date="2018-12" db="EMBL/GenBank/DDBJ databases">
        <title>Tengunoibacter tsumagoiensis gen. nov., sp. nov., Dictyobacter kobayashii sp. nov., D. alpinus sp. nov., and D. joshuensis sp. nov. and description of Dictyobacteraceae fam. nov. within the order Ktedonobacterales isolated from Tengu-no-mugimeshi.</title>
        <authorList>
            <person name="Wang C.M."/>
            <person name="Zheng Y."/>
            <person name="Sakai Y."/>
            <person name="Toyoda A."/>
            <person name="Minakuchi Y."/>
            <person name="Abe K."/>
            <person name="Yokota A."/>
            <person name="Yabe S."/>
        </authorList>
    </citation>
    <scope>NUCLEOTIDE SEQUENCE [LARGE SCALE GENOMIC DNA]</scope>
    <source>
        <strain evidence="6">S-27</strain>
    </source>
</reference>
<dbReference type="SMART" id="SM00342">
    <property type="entry name" value="HTH_ARAC"/>
    <property type="match status" value="1"/>
</dbReference>
<proteinExistence type="predicted"/>
<dbReference type="Proteomes" id="UP000287224">
    <property type="component" value="Unassembled WGS sequence"/>
</dbReference>
<dbReference type="Gene3D" id="1.10.10.60">
    <property type="entry name" value="Homeodomain-like"/>
    <property type="match status" value="2"/>
</dbReference>
<sequence>MVRVYREPREIEQLTMPLVSTLTLGLLISGTMYKEQRELGGPWKGQYLRQGSLFLRPAGRAPYELRWQALSSQPVQTLLLQLHTDLVSHTTQELASAATRQVTFAENIGFQDPLLMQICLSLWHDLKRQTPAETLYLQSIAQFLAVHLLRGGSPAVENGQTLTRQQMRHVTDFIQAHLDQALSLEHLAQQAGLSPYHFSRLFRQTTGESPHQFVLGRRIEFAQQLLTETDASLAQVALQSGFASQSHLSSIFKRRLGFTPRAYRNTREI</sequence>
<keyword evidence="3" id="KW-0804">Transcription</keyword>
<organism evidence="5 6">
    <name type="scientific">Dictyobacter aurantiacus</name>
    <dbReference type="NCBI Taxonomy" id="1936993"/>
    <lineage>
        <taxon>Bacteria</taxon>
        <taxon>Bacillati</taxon>
        <taxon>Chloroflexota</taxon>
        <taxon>Ktedonobacteria</taxon>
        <taxon>Ktedonobacterales</taxon>
        <taxon>Dictyobacteraceae</taxon>
        <taxon>Dictyobacter</taxon>
    </lineage>
</organism>
<dbReference type="PROSITE" id="PS00041">
    <property type="entry name" value="HTH_ARAC_FAMILY_1"/>
    <property type="match status" value="1"/>
</dbReference>
<dbReference type="InterPro" id="IPR050204">
    <property type="entry name" value="AraC_XylS_family_regulators"/>
</dbReference>
<gene>
    <name evidence="5" type="ORF">KDAU_66780</name>
</gene>
<dbReference type="InterPro" id="IPR018060">
    <property type="entry name" value="HTH_AraC"/>
</dbReference>
<dbReference type="GO" id="GO:0043565">
    <property type="term" value="F:sequence-specific DNA binding"/>
    <property type="evidence" value="ECO:0007669"/>
    <property type="project" value="InterPro"/>
</dbReference>
<keyword evidence="1" id="KW-0805">Transcription regulation</keyword>
<comment type="caution">
    <text evidence="5">The sequence shown here is derived from an EMBL/GenBank/DDBJ whole genome shotgun (WGS) entry which is preliminary data.</text>
</comment>
<evidence type="ECO:0000256" key="3">
    <source>
        <dbReference type="ARBA" id="ARBA00023163"/>
    </source>
</evidence>
<evidence type="ECO:0000256" key="1">
    <source>
        <dbReference type="ARBA" id="ARBA00023015"/>
    </source>
</evidence>
<evidence type="ECO:0000256" key="2">
    <source>
        <dbReference type="ARBA" id="ARBA00023125"/>
    </source>
</evidence>
<accession>A0A401ZR51</accession>
<dbReference type="SUPFAM" id="SSF46689">
    <property type="entry name" value="Homeodomain-like"/>
    <property type="match status" value="2"/>
</dbReference>
<dbReference type="AlphaFoldDB" id="A0A401ZR51"/>
<dbReference type="InterPro" id="IPR009057">
    <property type="entry name" value="Homeodomain-like_sf"/>
</dbReference>
<keyword evidence="6" id="KW-1185">Reference proteome</keyword>
<feature type="domain" description="HTH araC/xylS-type" evidence="4">
    <location>
        <begin position="168"/>
        <end position="266"/>
    </location>
</feature>
<dbReference type="PANTHER" id="PTHR46796:SF6">
    <property type="entry name" value="ARAC SUBFAMILY"/>
    <property type="match status" value="1"/>
</dbReference>
<evidence type="ECO:0000313" key="5">
    <source>
        <dbReference type="EMBL" id="GCE09349.1"/>
    </source>
</evidence>
<dbReference type="EMBL" id="BIFQ01000002">
    <property type="protein sequence ID" value="GCE09349.1"/>
    <property type="molecule type" value="Genomic_DNA"/>
</dbReference>
<protein>
    <submittedName>
        <fullName evidence="5">AraC family transcriptional regulator</fullName>
    </submittedName>
</protein>
<keyword evidence="2" id="KW-0238">DNA-binding</keyword>
<evidence type="ECO:0000259" key="4">
    <source>
        <dbReference type="PROSITE" id="PS01124"/>
    </source>
</evidence>